<evidence type="ECO:0000313" key="1">
    <source>
        <dbReference type="RefSeq" id="XP_028141162.1"/>
    </source>
</evidence>
<organism evidence="1">
    <name type="scientific">Diabrotica virgifera virgifera</name>
    <name type="common">western corn rootworm</name>
    <dbReference type="NCBI Taxonomy" id="50390"/>
    <lineage>
        <taxon>Eukaryota</taxon>
        <taxon>Metazoa</taxon>
        <taxon>Ecdysozoa</taxon>
        <taxon>Arthropoda</taxon>
        <taxon>Hexapoda</taxon>
        <taxon>Insecta</taxon>
        <taxon>Pterygota</taxon>
        <taxon>Neoptera</taxon>
        <taxon>Endopterygota</taxon>
        <taxon>Coleoptera</taxon>
        <taxon>Polyphaga</taxon>
        <taxon>Cucujiformia</taxon>
        <taxon>Chrysomeloidea</taxon>
        <taxon>Chrysomelidae</taxon>
        <taxon>Galerucinae</taxon>
        <taxon>Diabroticina</taxon>
        <taxon>Diabroticites</taxon>
        <taxon>Diabrotica</taxon>
    </lineage>
</organism>
<reference evidence="1" key="1">
    <citation type="submission" date="2025-08" db="UniProtKB">
        <authorList>
            <consortium name="RefSeq"/>
        </authorList>
    </citation>
    <scope>IDENTIFICATION</scope>
    <source>
        <tissue evidence="1">Whole insect</tissue>
    </source>
</reference>
<accession>A0A6P7G2B9</accession>
<dbReference type="InParanoid" id="A0A6P7G2B9"/>
<protein>
    <submittedName>
        <fullName evidence="1">Uncharacterized protein LOC114335178</fullName>
    </submittedName>
</protein>
<dbReference type="AlphaFoldDB" id="A0A6P7G2B9"/>
<dbReference type="RefSeq" id="XP_028141162.1">
    <property type="nucleotide sequence ID" value="XM_028285361.1"/>
</dbReference>
<dbReference type="PANTHER" id="PTHR33198">
    <property type="entry name" value="ANK_REP_REGION DOMAIN-CONTAINING PROTEIN-RELATED"/>
    <property type="match status" value="1"/>
</dbReference>
<proteinExistence type="predicted"/>
<name>A0A6P7G2B9_DIAVI</name>
<dbReference type="OrthoDB" id="6770165at2759"/>
<sequence length="356" mass="40345">MDKLLRPHKFDADLNSSRSSQKWIHWKATFENFISSVVDVSEKDKFKLLVNYVSNNIYELISDCTKYSEAKHILEAVFVKPKNEIFARHILMTKRQHTGENIDQYVQRLKVLSKDCNFLAVSADQNKEDYIRDSFSSGFLSNDIRQRLLENNSITLQDAILKAQFLESASKHSRGLYNSSVKSWKCYFCGSTERHPLSLCPARDKVCKKCSKVGPFSKVCRLQMSNSASAAVLATTTSSSNLRNLAAAPQYLSKSVIKIKVNGNTAESLIHTDVSLLDCDNVTGSESEPCNEQFIKDQPSTRLSDTCEENTNISPVNVLEEGSIETDLREENKDIFIRRGTRERIAPAYLKDFVEK</sequence>
<gene>
    <name evidence="1" type="primary">LOC114335178</name>
</gene>